<protein>
    <submittedName>
        <fullName evidence="1">Uncharacterized protein</fullName>
    </submittedName>
</protein>
<reference evidence="1 2" key="1">
    <citation type="journal article" date="2019" name="Sci. Rep.">
        <title>Orb-weaving spider Araneus ventricosus genome elucidates the spidroin gene catalogue.</title>
        <authorList>
            <person name="Kono N."/>
            <person name="Nakamura H."/>
            <person name="Ohtoshi R."/>
            <person name="Moran D.A.P."/>
            <person name="Shinohara A."/>
            <person name="Yoshida Y."/>
            <person name="Fujiwara M."/>
            <person name="Mori M."/>
            <person name="Tomita M."/>
            <person name="Arakawa K."/>
        </authorList>
    </citation>
    <scope>NUCLEOTIDE SEQUENCE [LARGE SCALE GENOMIC DNA]</scope>
</reference>
<name>A0A4Y2SHA6_ARAVE</name>
<proteinExistence type="predicted"/>
<evidence type="ECO:0000313" key="2">
    <source>
        <dbReference type="Proteomes" id="UP000499080"/>
    </source>
</evidence>
<dbReference type="EMBL" id="BGPR01021878">
    <property type="protein sequence ID" value="GBN87612.1"/>
    <property type="molecule type" value="Genomic_DNA"/>
</dbReference>
<dbReference type="Proteomes" id="UP000499080">
    <property type="component" value="Unassembled WGS sequence"/>
</dbReference>
<dbReference type="AlphaFoldDB" id="A0A4Y2SHA6"/>
<accession>A0A4Y2SHA6</accession>
<keyword evidence="2" id="KW-1185">Reference proteome</keyword>
<gene>
    <name evidence="1" type="ORF">AVEN_135867_1</name>
</gene>
<comment type="caution">
    <text evidence="1">The sequence shown here is derived from an EMBL/GenBank/DDBJ whole genome shotgun (WGS) entry which is preliminary data.</text>
</comment>
<evidence type="ECO:0000313" key="1">
    <source>
        <dbReference type="EMBL" id="GBN87612.1"/>
    </source>
</evidence>
<sequence>MSGQYAQAANKHMMKIGSSVDCVKNRGMRNVPVTKAVEHFYATTAKFLGKTLLQKAVMKSIHKGARRQLLTSVQLFTEQKREGNEANSPINKAFPFKCFRAYQSAGKWPRSAKLSISGSTSFRGTIWWKERGVEEIIR</sequence>
<organism evidence="1 2">
    <name type="scientific">Araneus ventricosus</name>
    <name type="common">Orbweaver spider</name>
    <name type="synonym">Epeira ventricosa</name>
    <dbReference type="NCBI Taxonomy" id="182803"/>
    <lineage>
        <taxon>Eukaryota</taxon>
        <taxon>Metazoa</taxon>
        <taxon>Ecdysozoa</taxon>
        <taxon>Arthropoda</taxon>
        <taxon>Chelicerata</taxon>
        <taxon>Arachnida</taxon>
        <taxon>Araneae</taxon>
        <taxon>Araneomorphae</taxon>
        <taxon>Entelegynae</taxon>
        <taxon>Araneoidea</taxon>
        <taxon>Araneidae</taxon>
        <taxon>Araneus</taxon>
    </lineage>
</organism>